<keyword evidence="2" id="KW-1133">Transmembrane helix</keyword>
<dbReference type="GO" id="GO:0006465">
    <property type="term" value="P:signal peptide processing"/>
    <property type="evidence" value="ECO:0007669"/>
    <property type="project" value="TreeGrafter"/>
</dbReference>
<gene>
    <name evidence="4" type="ORF">DBV39_16945</name>
</gene>
<comment type="similarity">
    <text evidence="1">Belongs to the peptidase A24 family.</text>
</comment>
<dbReference type="Gene3D" id="1.20.120.1220">
    <property type="match status" value="1"/>
</dbReference>
<evidence type="ECO:0000256" key="1">
    <source>
        <dbReference type="ARBA" id="ARBA00005801"/>
    </source>
</evidence>
<keyword evidence="5" id="KW-1185">Reference proteome</keyword>
<protein>
    <recommendedName>
        <fullName evidence="3">Prepilin type IV endopeptidase peptidase domain-containing protein</fullName>
    </recommendedName>
</protein>
<dbReference type="OrthoDB" id="9789291at2"/>
<name>A0A2R4XMU5_9BURK</name>
<dbReference type="PANTHER" id="PTHR30487">
    <property type="entry name" value="TYPE 4 PREPILIN-LIKE PROTEINS LEADER PEPTIDE-PROCESSING ENZYME"/>
    <property type="match status" value="1"/>
</dbReference>
<dbReference type="AlphaFoldDB" id="A0A2R4XMU5"/>
<evidence type="ECO:0000313" key="5">
    <source>
        <dbReference type="Proteomes" id="UP000244571"/>
    </source>
</evidence>
<feature type="transmembrane region" description="Helical" evidence="2">
    <location>
        <begin position="75"/>
        <end position="93"/>
    </location>
</feature>
<evidence type="ECO:0000259" key="3">
    <source>
        <dbReference type="Pfam" id="PF01478"/>
    </source>
</evidence>
<feature type="domain" description="Prepilin type IV endopeptidase peptidase" evidence="3">
    <location>
        <begin position="83"/>
        <end position="184"/>
    </location>
</feature>
<keyword evidence="2" id="KW-0812">Transmembrane</keyword>
<dbReference type="KEGG" id="boz:DBV39_16945"/>
<dbReference type="InterPro" id="IPR000045">
    <property type="entry name" value="Prepilin_IV_endopep_pep"/>
</dbReference>
<keyword evidence="2" id="KW-0472">Membrane</keyword>
<reference evidence="4 5" key="1">
    <citation type="submission" date="2018-04" db="EMBL/GenBank/DDBJ databases">
        <title>Bordetella sp. HZ20 isolated from seawater.</title>
        <authorList>
            <person name="Sun C."/>
        </authorList>
    </citation>
    <scope>NUCLEOTIDE SEQUENCE [LARGE SCALE GENOMIC DNA]</scope>
    <source>
        <strain evidence="4 5">HZ20</strain>
    </source>
</reference>
<dbReference type="PANTHER" id="PTHR30487:SF0">
    <property type="entry name" value="PREPILIN LEADER PEPTIDASE_N-METHYLTRANSFERASE-RELATED"/>
    <property type="match status" value="1"/>
</dbReference>
<accession>A0A2R4XMU5</accession>
<dbReference type="GO" id="GO:0005886">
    <property type="term" value="C:plasma membrane"/>
    <property type="evidence" value="ECO:0007669"/>
    <property type="project" value="TreeGrafter"/>
</dbReference>
<dbReference type="RefSeq" id="WP_108622546.1">
    <property type="nucleotide sequence ID" value="NZ_CP028901.1"/>
</dbReference>
<sequence>MYPLWIVLIAIPVGILAFLAATASVRRVEWLLDQERAHGVAESAEVGRIELPGQVLIALVSVSVYVLLARLGAGFEALACITASTLLWIMAFVDGRTAILPDSMTGSFLWLALLWQIHQNPEHIPSMETCLASLGAFLVPVMVNAVYRRCRRIDAVGLGDAKLLAGLVMWFGPSALGWILVKSLRWCLLYTVGRSMVEERMPVALPMGPFFAVSANIWMLTYV</sequence>
<feature type="transmembrane region" description="Helical" evidence="2">
    <location>
        <begin position="202"/>
        <end position="221"/>
    </location>
</feature>
<dbReference type="Proteomes" id="UP000244571">
    <property type="component" value="Chromosome"/>
</dbReference>
<dbReference type="EMBL" id="CP028901">
    <property type="protein sequence ID" value="AWB35136.1"/>
    <property type="molecule type" value="Genomic_DNA"/>
</dbReference>
<organism evidence="4 5">
    <name type="scientific">Orrella marina</name>
    <dbReference type="NCBI Taxonomy" id="2163011"/>
    <lineage>
        <taxon>Bacteria</taxon>
        <taxon>Pseudomonadati</taxon>
        <taxon>Pseudomonadota</taxon>
        <taxon>Betaproteobacteria</taxon>
        <taxon>Burkholderiales</taxon>
        <taxon>Alcaligenaceae</taxon>
        <taxon>Orrella</taxon>
    </lineage>
</organism>
<dbReference type="InterPro" id="IPR050882">
    <property type="entry name" value="Prepilin_peptidase/N-MTase"/>
</dbReference>
<evidence type="ECO:0000256" key="2">
    <source>
        <dbReference type="SAM" id="Phobius"/>
    </source>
</evidence>
<dbReference type="GO" id="GO:0004190">
    <property type="term" value="F:aspartic-type endopeptidase activity"/>
    <property type="evidence" value="ECO:0007669"/>
    <property type="project" value="InterPro"/>
</dbReference>
<proteinExistence type="inferred from homology"/>
<feature type="transmembrane region" description="Helical" evidence="2">
    <location>
        <begin position="163"/>
        <end position="181"/>
    </location>
</feature>
<feature type="transmembrane region" description="Helical" evidence="2">
    <location>
        <begin position="129"/>
        <end position="147"/>
    </location>
</feature>
<dbReference type="Pfam" id="PF01478">
    <property type="entry name" value="Peptidase_A24"/>
    <property type="match status" value="1"/>
</dbReference>
<evidence type="ECO:0000313" key="4">
    <source>
        <dbReference type="EMBL" id="AWB35136.1"/>
    </source>
</evidence>